<evidence type="ECO:0008006" key="4">
    <source>
        <dbReference type="Google" id="ProtNLM"/>
    </source>
</evidence>
<keyword evidence="1" id="KW-0472">Membrane</keyword>
<dbReference type="Proteomes" id="UP000481861">
    <property type="component" value="Unassembled WGS sequence"/>
</dbReference>
<sequence length="263" mass="28926">MGIFYETIPPSLQPWILAQKMLWVASAPLSASGHINLSPKGGPYFGIANAHTFWFLDLTGSGIETTAHLREPGNGRICVVFMAFEGAPRIVRIWGSGTAVENGSPEFERLVQEQRVEAVPGARSVVVVHVQQVASSCGFSVPCYEFKGYRSVLNDFFAKKERAFRSGKADESMDQYWAYKSQLSIDGLPGMKRGYDYAQKHGVAPLKKMIGPWAPTAPRTVKATPPMQVIMVAVLSFIIGIVLTLSVASPETVRRIQQKEGFF</sequence>
<dbReference type="SUPFAM" id="SSF50475">
    <property type="entry name" value="FMN-binding split barrel"/>
    <property type="match status" value="1"/>
</dbReference>
<protein>
    <recommendedName>
        <fullName evidence="4">Pyridoxamine 5'-phosphate oxidase putative domain-containing protein</fullName>
    </recommendedName>
</protein>
<dbReference type="EMBL" id="JAADJZ010000014">
    <property type="protein sequence ID" value="KAF2870388.1"/>
    <property type="molecule type" value="Genomic_DNA"/>
</dbReference>
<gene>
    <name evidence="2" type="ORF">BDV95DRAFT_595895</name>
</gene>
<name>A0A7C8I434_9PLEO</name>
<dbReference type="OrthoDB" id="539398at2759"/>
<feature type="transmembrane region" description="Helical" evidence="1">
    <location>
        <begin position="229"/>
        <end position="249"/>
    </location>
</feature>
<keyword evidence="3" id="KW-1185">Reference proteome</keyword>
<dbReference type="Gene3D" id="2.30.110.10">
    <property type="entry name" value="Electron Transport, Fmn-binding Protein, Chain A"/>
    <property type="match status" value="1"/>
</dbReference>
<reference evidence="2 3" key="1">
    <citation type="submission" date="2020-01" db="EMBL/GenBank/DDBJ databases">
        <authorList>
            <consortium name="DOE Joint Genome Institute"/>
            <person name="Haridas S."/>
            <person name="Albert R."/>
            <person name="Binder M."/>
            <person name="Bloem J."/>
            <person name="Labutti K."/>
            <person name="Salamov A."/>
            <person name="Andreopoulos B."/>
            <person name="Baker S.E."/>
            <person name="Barry K."/>
            <person name="Bills G."/>
            <person name="Bluhm B.H."/>
            <person name="Cannon C."/>
            <person name="Castanera R."/>
            <person name="Culley D.E."/>
            <person name="Daum C."/>
            <person name="Ezra D."/>
            <person name="Gonzalez J.B."/>
            <person name="Henrissat B."/>
            <person name="Kuo A."/>
            <person name="Liang C."/>
            <person name="Lipzen A."/>
            <person name="Lutzoni F."/>
            <person name="Magnuson J."/>
            <person name="Mondo S."/>
            <person name="Nolan M."/>
            <person name="Ohm R."/>
            <person name="Pangilinan J."/>
            <person name="Park H.-J.H."/>
            <person name="Ramirez L."/>
            <person name="Alfaro M."/>
            <person name="Sun H."/>
            <person name="Tritt A."/>
            <person name="Yoshinaga Y."/>
            <person name="Zwiers L.-H.L."/>
            <person name="Turgeon B.G."/>
            <person name="Goodwin S.B."/>
            <person name="Spatafora J.W."/>
            <person name="Crous P.W."/>
            <person name="Grigoriev I.V."/>
        </authorList>
    </citation>
    <scope>NUCLEOTIDE SEQUENCE [LARGE SCALE GENOMIC DNA]</scope>
    <source>
        <strain evidence="2 3">CBS 611.86</strain>
    </source>
</reference>
<evidence type="ECO:0000313" key="2">
    <source>
        <dbReference type="EMBL" id="KAF2870388.1"/>
    </source>
</evidence>
<accession>A0A7C8I434</accession>
<organism evidence="2 3">
    <name type="scientific">Massariosphaeria phaeospora</name>
    <dbReference type="NCBI Taxonomy" id="100035"/>
    <lineage>
        <taxon>Eukaryota</taxon>
        <taxon>Fungi</taxon>
        <taxon>Dikarya</taxon>
        <taxon>Ascomycota</taxon>
        <taxon>Pezizomycotina</taxon>
        <taxon>Dothideomycetes</taxon>
        <taxon>Pleosporomycetidae</taxon>
        <taxon>Pleosporales</taxon>
        <taxon>Pleosporales incertae sedis</taxon>
        <taxon>Massariosphaeria</taxon>
    </lineage>
</organism>
<dbReference type="PANTHER" id="PTHR39336">
    <property type="entry name" value="PYRIDOXAMINE PHOSPHATE OXIDASE FAMILY PROTEIN (AFU_ORTHOLOGUE AFUA_6G11440)"/>
    <property type="match status" value="1"/>
</dbReference>
<proteinExistence type="predicted"/>
<keyword evidence="1" id="KW-0812">Transmembrane</keyword>
<dbReference type="InterPro" id="IPR012349">
    <property type="entry name" value="Split_barrel_FMN-bd"/>
</dbReference>
<evidence type="ECO:0000256" key="1">
    <source>
        <dbReference type="SAM" id="Phobius"/>
    </source>
</evidence>
<keyword evidence="1" id="KW-1133">Transmembrane helix</keyword>
<dbReference type="PANTHER" id="PTHR39336:SF3">
    <property type="entry name" value="PYRIDOXAMINE PHOSPHATE OXIDASE"/>
    <property type="match status" value="1"/>
</dbReference>
<comment type="caution">
    <text evidence="2">The sequence shown here is derived from an EMBL/GenBank/DDBJ whole genome shotgun (WGS) entry which is preliminary data.</text>
</comment>
<dbReference type="AlphaFoldDB" id="A0A7C8I434"/>
<evidence type="ECO:0000313" key="3">
    <source>
        <dbReference type="Proteomes" id="UP000481861"/>
    </source>
</evidence>